<protein>
    <submittedName>
        <fullName evidence="2">Uncharacterized protein</fullName>
    </submittedName>
</protein>
<sequence length="100" mass="11553">PPPSHSFFPFISSINLRMLLNWINFLLLLLSIAIGDANFAIGRTNFRPGRKRSDPWMKEGGDTTSECILDPFCVNSIDSGYRLTRHPRYRPPYRTPLTHY</sequence>
<proteinExistence type="predicted"/>
<dbReference type="EMBL" id="BTSX01000004">
    <property type="protein sequence ID" value="GMS95823.1"/>
    <property type="molecule type" value="Genomic_DNA"/>
</dbReference>
<feature type="transmembrane region" description="Helical" evidence="1">
    <location>
        <begin position="20"/>
        <end position="41"/>
    </location>
</feature>
<reference evidence="2" key="1">
    <citation type="submission" date="2023-10" db="EMBL/GenBank/DDBJ databases">
        <title>Genome assembly of Pristionchus species.</title>
        <authorList>
            <person name="Yoshida K."/>
            <person name="Sommer R.J."/>
        </authorList>
    </citation>
    <scope>NUCLEOTIDE SEQUENCE</scope>
    <source>
        <strain evidence="2">RS0144</strain>
    </source>
</reference>
<keyword evidence="1" id="KW-0812">Transmembrane</keyword>
<gene>
    <name evidence="2" type="ORF">PENTCL1PPCAC_17998</name>
</gene>
<evidence type="ECO:0000313" key="2">
    <source>
        <dbReference type="EMBL" id="GMS95823.1"/>
    </source>
</evidence>
<keyword evidence="1" id="KW-1133">Transmembrane helix</keyword>
<name>A0AAV5TNI5_9BILA</name>
<keyword evidence="3" id="KW-1185">Reference proteome</keyword>
<feature type="non-terminal residue" evidence="2">
    <location>
        <position position="1"/>
    </location>
</feature>
<comment type="caution">
    <text evidence="2">The sequence shown here is derived from an EMBL/GenBank/DDBJ whole genome shotgun (WGS) entry which is preliminary data.</text>
</comment>
<evidence type="ECO:0000256" key="1">
    <source>
        <dbReference type="SAM" id="Phobius"/>
    </source>
</evidence>
<dbReference type="Proteomes" id="UP001432027">
    <property type="component" value="Unassembled WGS sequence"/>
</dbReference>
<organism evidence="2 3">
    <name type="scientific">Pristionchus entomophagus</name>
    <dbReference type="NCBI Taxonomy" id="358040"/>
    <lineage>
        <taxon>Eukaryota</taxon>
        <taxon>Metazoa</taxon>
        <taxon>Ecdysozoa</taxon>
        <taxon>Nematoda</taxon>
        <taxon>Chromadorea</taxon>
        <taxon>Rhabditida</taxon>
        <taxon>Rhabditina</taxon>
        <taxon>Diplogasteromorpha</taxon>
        <taxon>Diplogasteroidea</taxon>
        <taxon>Neodiplogasteridae</taxon>
        <taxon>Pristionchus</taxon>
    </lineage>
</organism>
<evidence type="ECO:0000313" key="3">
    <source>
        <dbReference type="Proteomes" id="UP001432027"/>
    </source>
</evidence>
<keyword evidence="1" id="KW-0472">Membrane</keyword>
<accession>A0AAV5TNI5</accession>
<dbReference type="AlphaFoldDB" id="A0AAV5TNI5"/>